<protein>
    <submittedName>
        <fullName evidence="1">Uncharacterized protein</fullName>
    </submittedName>
</protein>
<sequence length="91" mass="10279">MLSIETASIEEVADAIGRSEIWLKRNWNKFNAKHGFPRPIPGSDWKWPRRAVELWLIAGGVIMRAANSNEAGADLISLQRQAHHERYGVVS</sequence>
<comment type="caution">
    <text evidence="1">The sequence shown here is derived from an EMBL/GenBank/DDBJ whole genome shotgun (WGS) entry which is preliminary data.</text>
</comment>
<proteinExistence type="predicted"/>
<organism evidence="1 2">
    <name type="scientific">Brucella intermedia</name>
    <dbReference type="NCBI Taxonomy" id="94625"/>
    <lineage>
        <taxon>Bacteria</taxon>
        <taxon>Pseudomonadati</taxon>
        <taxon>Pseudomonadota</taxon>
        <taxon>Alphaproteobacteria</taxon>
        <taxon>Hyphomicrobiales</taxon>
        <taxon>Brucellaceae</taxon>
        <taxon>Brucella/Ochrobactrum group</taxon>
        <taxon>Brucella</taxon>
    </lineage>
</organism>
<name>A0A7V6U1E9_9HYPH</name>
<evidence type="ECO:0000313" key="1">
    <source>
        <dbReference type="EMBL" id="HHV70011.1"/>
    </source>
</evidence>
<reference evidence="1 2" key="1">
    <citation type="journal article" date="2020" name="Biotechnol. Biofuels">
        <title>New insights from the biogas microbiome by comprehensive genome-resolved metagenomics of nearly 1600 species originating from multiple anaerobic digesters.</title>
        <authorList>
            <person name="Campanaro S."/>
            <person name="Treu L."/>
            <person name="Rodriguez-R L.M."/>
            <person name="Kovalovszki A."/>
            <person name="Ziels R.M."/>
            <person name="Maus I."/>
            <person name="Zhu X."/>
            <person name="Kougias P.G."/>
            <person name="Basile A."/>
            <person name="Luo G."/>
            <person name="Schluter A."/>
            <person name="Konstantinidis K.T."/>
            <person name="Angelidaki I."/>
        </authorList>
    </citation>
    <scope>NUCLEOTIDE SEQUENCE [LARGE SCALE GENOMIC DNA]</scope>
    <source>
        <strain evidence="1">AS04akNAM_66</strain>
    </source>
</reference>
<dbReference type="Proteomes" id="UP000551563">
    <property type="component" value="Unassembled WGS sequence"/>
</dbReference>
<dbReference type="EMBL" id="DUMN01000588">
    <property type="protein sequence ID" value="HHV70011.1"/>
    <property type="molecule type" value="Genomic_DNA"/>
</dbReference>
<evidence type="ECO:0000313" key="2">
    <source>
        <dbReference type="Proteomes" id="UP000551563"/>
    </source>
</evidence>
<dbReference type="AlphaFoldDB" id="A0A7V6U1E9"/>
<accession>A0A7V6U1E9</accession>
<gene>
    <name evidence="1" type="ORF">GXX48_20610</name>
</gene>